<evidence type="ECO:0000256" key="2">
    <source>
        <dbReference type="ARBA" id="ARBA00022552"/>
    </source>
</evidence>
<keyword evidence="11" id="KW-1185">Reference proteome</keyword>
<comment type="function">
    <text evidence="7">Specifically dimethylates two adjacent adenosines (A1518 and A1519) in the loop of a conserved hairpin near the 3'-end of 16S rRNA in the 30S particle. May play a critical role in biogenesis of 30S subunits.</text>
</comment>
<dbReference type="HAMAP" id="MF_00607">
    <property type="entry name" value="16SrRNA_methyltr_A"/>
    <property type="match status" value="1"/>
</dbReference>
<keyword evidence="1 7" id="KW-0963">Cytoplasm</keyword>
<dbReference type="InterPro" id="IPR023165">
    <property type="entry name" value="rRNA_Ade_diMease-like_C"/>
</dbReference>
<dbReference type="GO" id="GO:0052908">
    <property type="term" value="F:16S rRNA (adenine(1518)-N(6)/adenine(1519)-N(6))-dimethyltransferase activity"/>
    <property type="evidence" value="ECO:0007669"/>
    <property type="project" value="UniProtKB-EC"/>
</dbReference>
<keyword evidence="3 7" id="KW-0489">Methyltransferase</keyword>
<dbReference type="PANTHER" id="PTHR11727">
    <property type="entry name" value="DIMETHYLADENOSINE TRANSFERASE"/>
    <property type="match status" value="1"/>
</dbReference>
<dbReference type="InterPro" id="IPR029063">
    <property type="entry name" value="SAM-dependent_MTases_sf"/>
</dbReference>
<evidence type="ECO:0000256" key="8">
    <source>
        <dbReference type="PROSITE-ProRule" id="PRU01026"/>
    </source>
</evidence>
<evidence type="ECO:0000313" key="10">
    <source>
        <dbReference type="EMBL" id="MBM7635139.1"/>
    </source>
</evidence>
<dbReference type="InterPro" id="IPR020598">
    <property type="entry name" value="rRNA_Ade_methylase_Trfase_N"/>
</dbReference>
<dbReference type="CDD" id="cd02440">
    <property type="entry name" value="AdoMet_MTases"/>
    <property type="match status" value="1"/>
</dbReference>
<reference evidence="10 11" key="1">
    <citation type="submission" date="2021-01" db="EMBL/GenBank/DDBJ databases">
        <title>Genomic Encyclopedia of Type Strains, Phase IV (KMG-IV): sequencing the most valuable type-strain genomes for metagenomic binning, comparative biology and taxonomic classification.</title>
        <authorList>
            <person name="Goeker M."/>
        </authorList>
    </citation>
    <scope>NUCLEOTIDE SEQUENCE [LARGE SCALE GENOMIC DNA]</scope>
    <source>
        <strain evidence="10 11">DSM 25540</strain>
    </source>
</reference>
<keyword evidence="5 7" id="KW-0949">S-adenosyl-L-methionine</keyword>
<feature type="binding site" evidence="7 8">
    <location>
        <position position="56"/>
    </location>
    <ligand>
        <name>S-adenosyl-L-methionine</name>
        <dbReference type="ChEBI" id="CHEBI:59789"/>
    </ligand>
</feature>
<dbReference type="Gene3D" id="3.40.50.150">
    <property type="entry name" value="Vaccinia Virus protein VP39"/>
    <property type="match status" value="1"/>
</dbReference>
<dbReference type="InterPro" id="IPR011530">
    <property type="entry name" value="rRNA_adenine_dimethylase"/>
</dbReference>
<gene>
    <name evidence="7" type="primary">rsmA</name>
    <name evidence="7" type="synonym">ksgA</name>
    <name evidence="10" type="ORF">JOD17_004287</name>
</gene>
<evidence type="ECO:0000256" key="7">
    <source>
        <dbReference type="HAMAP-Rule" id="MF_00607"/>
    </source>
</evidence>
<feature type="domain" description="Ribosomal RNA adenine methylase transferase N-terminal" evidence="9">
    <location>
        <begin position="36"/>
        <end position="212"/>
    </location>
</feature>
<feature type="binding site" evidence="7 8">
    <location>
        <position position="29"/>
    </location>
    <ligand>
        <name>S-adenosyl-L-methionine</name>
        <dbReference type="ChEBI" id="CHEBI:59789"/>
    </ligand>
</feature>
<sequence length="292" mass="32837">MMKDIATPSRTREIVEQFDLKAKKSLGQNFMTDVNILHKFVDATGMTAEDGVIEVGPGIGALTEQLAKRAKKVIAYEIDQRLLPVLDETLKQYDNVEIRHEDFLKANLDHVFSEDFQSVEHVYAAGNLPYYVTTPILMRFLEERLPIKTLTVLIQKEVGDRLAAKPSTKAYGSLSIATQYYAETEVISHVPANVFVPKPNVESSIIRFTIRSEKAVQVKNEDAFFKLIRASFAQRRKTLRNNLQSWSGNKEAVAQVFDLSGIDGGRRAESLSIEEFAKLADAWEIARTSSPL</sequence>
<evidence type="ECO:0000256" key="3">
    <source>
        <dbReference type="ARBA" id="ARBA00022603"/>
    </source>
</evidence>
<evidence type="ECO:0000256" key="5">
    <source>
        <dbReference type="ARBA" id="ARBA00022691"/>
    </source>
</evidence>
<comment type="catalytic activity">
    <reaction evidence="7">
        <text>adenosine(1518)/adenosine(1519) in 16S rRNA + 4 S-adenosyl-L-methionine = N(6)-dimethyladenosine(1518)/N(6)-dimethyladenosine(1519) in 16S rRNA + 4 S-adenosyl-L-homocysteine + 4 H(+)</text>
        <dbReference type="Rhea" id="RHEA:19609"/>
        <dbReference type="Rhea" id="RHEA-COMP:10232"/>
        <dbReference type="Rhea" id="RHEA-COMP:10233"/>
        <dbReference type="ChEBI" id="CHEBI:15378"/>
        <dbReference type="ChEBI" id="CHEBI:57856"/>
        <dbReference type="ChEBI" id="CHEBI:59789"/>
        <dbReference type="ChEBI" id="CHEBI:74411"/>
        <dbReference type="ChEBI" id="CHEBI:74493"/>
        <dbReference type="EC" id="2.1.1.182"/>
    </reaction>
</comment>
<feature type="binding site" evidence="7 8">
    <location>
        <position position="31"/>
    </location>
    <ligand>
        <name>S-adenosyl-L-methionine</name>
        <dbReference type="ChEBI" id="CHEBI:59789"/>
    </ligand>
</feature>
<dbReference type="NCBIfam" id="TIGR00755">
    <property type="entry name" value="ksgA"/>
    <property type="match status" value="1"/>
</dbReference>
<dbReference type="Gene3D" id="1.10.8.100">
    <property type="entry name" value="Ribosomal RNA adenine dimethylase-like, domain 2"/>
    <property type="match status" value="1"/>
</dbReference>
<comment type="caution">
    <text evidence="10">The sequence shown here is derived from an EMBL/GenBank/DDBJ whole genome shotgun (WGS) entry which is preliminary data.</text>
</comment>
<proteinExistence type="inferred from homology"/>
<protein>
    <recommendedName>
        <fullName evidence="7">Ribosomal RNA small subunit methyltransferase A</fullName>
        <ecNumber evidence="7">2.1.1.182</ecNumber>
    </recommendedName>
    <alternativeName>
        <fullName evidence="7">16S rRNA (adenine(1518)-N(6)/adenine(1519)-N(6))-dimethyltransferase</fullName>
    </alternativeName>
    <alternativeName>
        <fullName evidence="7">16S rRNA dimethyladenosine transferase</fullName>
    </alternativeName>
    <alternativeName>
        <fullName evidence="7">16S rRNA dimethylase</fullName>
    </alternativeName>
    <alternativeName>
        <fullName evidence="7">S-adenosylmethionine-6-N', N'-adenosyl(rRNA) dimethyltransferase</fullName>
    </alternativeName>
</protein>
<evidence type="ECO:0000256" key="4">
    <source>
        <dbReference type="ARBA" id="ARBA00022679"/>
    </source>
</evidence>
<accession>A0ABS2PI79</accession>
<dbReference type="SUPFAM" id="SSF53335">
    <property type="entry name" value="S-adenosyl-L-methionine-dependent methyltransferases"/>
    <property type="match status" value="1"/>
</dbReference>
<evidence type="ECO:0000313" key="11">
    <source>
        <dbReference type="Proteomes" id="UP000741863"/>
    </source>
</evidence>
<dbReference type="EC" id="2.1.1.182" evidence="7"/>
<name>A0ABS2PI79_9BACL</name>
<evidence type="ECO:0000259" key="9">
    <source>
        <dbReference type="SMART" id="SM00650"/>
    </source>
</evidence>
<dbReference type="Pfam" id="PF00398">
    <property type="entry name" value="RrnaAD"/>
    <property type="match status" value="1"/>
</dbReference>
<dbReference type="InterPro" id="IPR020596">
    <property type="entry name" value="rRNA_Ade_Mease_Trfase_CS"/>
</dbReference>
<dbReference type="PANTHER" id="PTHR11727:SF7">
    <property type="entry name" value="DIMETHYLADENOSINE TRANSFERASE-RELATED"/>
    <property type="match status" value="1"/>
</dbReference>
<dbReference type="EMBL" id="JAFBEC010000026">
    <property type="protein sequence ID" value="MBM7635139.1"/>
    <property type="molecule type" value="Genomic_DNA"/>
</dbReference>
<dbReference type="PROSITE" id="PS01131">
    <property type="entry name" value="RRNA_A_DIMETH"/>
    <property type="match status" value="1"/>
</dbReference>
<feature type="binding site" evidence="7 8">
    <location>
        <position position="102"/>
    </location>
    <ligand>
        <name>S-adenosyl-L-methionine</name>
        <dbReference type="ChEBI" id="CHEBI:59789"/>
    </ligand>
</feature>
<dbReference type="PROSITE" id="PS51689">
    <property type="entry name" value="SAM_RNA_A_N6_MT"/>
    <property type="match status" value="1"/>
</dbReference>
<comment type="similarity">
    <text evidence="7">Belongs to the class I-like SAM-binding methyltransferase superfamily. rRNA adenine N(6)-methyltransferase family. RsmA subfamily.</text>
</comment>
<keyword evidence="6 7" id="KW-0694">RNA-binding</keyword>
<dbReference type="InterPro" id="IPR001737">
    <property type="entry name" value="KsgA/Erm"/>
</dbReference>
<feature type="binding site" evidence="7 8">
    <location>
        <position position="77"/>
    </location>
    <ligand>
        <name>S-adenosyl-L-methionine</name>
        <dbReference type="ChEBI" id="CHEBI:59789"/>
    </ligand>
</feature>
<feature type="binding site" evidence="7 8">
    <location>
        <position position="127"/>
    </location>
    <ligand>
        <name>S-adenosyl-L-methionine</name>
        <dbReference type="ChEBI" id="CHEBI:59789"/>
    </ligand>
</feature>
<keyword evidence="4 7" id="KW-0808">Transferase</keyword>
<keyword evidence="2 7" id="KW-0698">rRNA processing</keyword>
<organism evidence="10 11">
    <name type="scientific">Geomicrobium sediminis</name>
    <dbReference type="NCBI Taxonomy" id="1347788"/>
    <lineage>
        <taxon>Bacteria</taxon>
        <taxon>Bacillati</taxon>
        <taxon>Bacillota</taxon>
        <taxon>Bacilli</taxon>
        <taxon>Bacillales</taxon>
        <taxon>Geomicrobium</taxon>
    </lineage>
</organism>
<evidence type="ECO:0000256" key="6">
    <source>
        <dbReference type="ARBA" id="ARBA00022884"/>
    </source>
</evidence>
<dbReference type="SMART" id="SM00650">
    <property type="entry name" value="rADc"/>
    <property type="match status" value="1"/>
</dbReference>
<comment type="subcellular location">
    <subcellularLocation>
        <location evidence="7">Cytoplasm</location>
    </subcellularLocation>
</comment>
<dbReference type="Proteomes" id="UP000741863">
    <property type="component" value="Unassembled WGS sequence"/>
</dbReference>
<evidence type="ECO:0000256" key="1">
    <source>
        <dbReference type="ARBA" id="ARBA00022490"/>
    </source>
</evidence>